<reference evidence="2 3" key="1">
    <citation type="submission" date="2016-05" db="EMBL/GenBank/DDBJ databases">
        <title>Genome sequencing reveals origins of a unique bacterial endosymbiosis in the earliest lineages of terrestrial Fungi.</title>
        <authorList>
            <consortium name="DOE Joint Genome Institute"/>
            <person name="Uehling J."/>
            <person name="Gryganskyi A."/>
            <person name="Hameed K."/>
            <person name="Tschaplinski T."/>
            <person name="Misztal P."/>
            <person name="Wu S."/>
            <person name="Desiro A."/>
            <person name="Vande Pol N."/>
            <person name="Du Z.-Y."/>
            <person name="Zienkiewicz A."/>
            <person name="Zienkiewicz K."/>
            <person name="Morin E."/>
            <person name="Tisserant E."/>
            <person name="Splivallo R."/>
            <person name="Hainaut M."/>
            <person name="Henrissat B."/>
            <person name="Ohm R."/>
            <person name="Kuo A."/>
            <person name="Yan J."/>
            <person name="Lipzen A."/>
            <person name="Nolan M."/>
            <person name="Labutti K."/>
            <person name="Barry K."/>
            <person name="Goldstein A."/>
            <person name="Labbe J."/>
            <person name="Schadt C."/>
            <person name="Tuskan G."/>
            <person name="Grigoriev I."/>
            <person name="Martin F."/>
            <person name="Vilgalys R."/>
            <person name="Bonito G."/>
        </authorList>
    </citation>
    <scope>NUCLEOTIDE SEQUENCE [LARGE SCALE GENOMIC DNA]</scope>
    <source>
        <strain evidence="2 3">AG-77</strain>
    </source>
</reference>
<protein>
    <submittedName>
        <fullName evidence="2">Uncharacterized protein</fullName>
    </submittedName>
</protein>
<proteinExistence type="predicted"/>
<sequence>MLKSALVLALCAAISFAQAYEIHVWNDAGKRISLFEDPGFRTCICLKNTQSAKIYNKDGGDVKLFSTSDCTGNYSQLVVGKTQSNAQWVNSLSIGKSGIPSSGPLTCPNYFNV</sequence>
<feature type="chain" id="PRO_5008275978" evidence="1">
    <location>
        <begin position="20"/>
        <end position="113"/>
    </location>
</feature>
<evidence type="ECO:0000256" key="1">
    <source>
        <dbReference type="SAM" id="SignalP"/>
    </source>
</evidence>
<evidence type="ECO:0000313" key="3">
    <source>
        <dbReference type="Proteomes" id="UP000078512"/>
    </source>
</evidence>
<keyword evidence="1" id="KW-0732">Signal</keyword>
<accession>A0A197JIL6</accession>
<dbReference type="Proteomes" id="UP000078512">
    <property type="component" value="Unassembled WGS sequence"/>
</dbReference>
<gene>
    <name evidence="2" type="ORF">K457DRAFT_141545</name>
</gene>
<evidence type="ECO:0000313" key="2">
    <source>
        <dbReference type="EMBL" id="OAQ25042.1"/>
    </source>
</evidence>
<dbReference type="OrthoDB" id="2442570at2759"/>
<dbReference type="EMBL" id="KV442084">
    <property type="protein sequence ID" value="OAQ25042.1"/>
    <property type="molecule type" value="Genomic_DNA"/>
</dbReference>
<dbReference type="AlphaFoldDB" id="A0A197JIL6"/>
<feature type="signal peptide" evidence="1">
    <location>
        <begin position="1"/>
        <end position="19"/>
    </location>
</feature>
<keyword evidence="3" id="KW-1185">Reference proteome</keyword>
<organism evidence="2 3">
    <name type="scientific">Linnemannia elongata AG-77</name>
    <dbReference type="NCBI Taxonomy" id="1314771"/>
    <lineage>
        <taxon>Eukaryota</taxon>
        <taxon>Fungi</taxon>
        <taxon>Fungi incertae sedis</taxon>
        <taxon>Mucoromycota</taxon>
        <taxon>Mortierellomycotina</taxon>
        <taxon>Mortierellomycetes</taxon>
        <taxon>Mortierellales</taxon>
        <taxon>Mortierellaceae</taxon>
        <taxon>Linnemannia</taxon>
    </lineage>
</organism>
<name>A0A197JIL6_9FUNG</name>